<name>A0A4Y6V050_SACBS</name>
<evidence type="ECO:0000256" key="1">
    <source>
        <dbReference type="SAM" id="Phobius"/>
    </source>
</evidence>
<reference evidence="2 3" key="1">
    <citation type="submission" date="2019-06" db="EMBL/GenBank/DDBJ databases">
        <title>Saccharibacillus brassicae sp. nov., an endophytic bacterium isolated from Chinese cabbage seeds (Brassica pekinensis).</title>
        <authorList>
            <person name="Jiang L."/>
            <person name="Lee J."/>
            <person name="Kim S.W."/>
        </authorList>
    </citation>
    <scope>NUCLEOTIDE SEQUENCE [LARGE SCALE GENOMIC DNA]</scope>
    <source>
        <strain evidence="3">KCTC 43072 / ATSA2</strain>
    </source>
</reference>
<accession>A0A4Y6V050</accession>
<dbReference type="EMBL" id="CP041217">
    <property type="protein sequence ID" value="QDH23412.1"/>
    <property type="molecule type" value="Genomic_DNA"/>
</dbReference>
<keyword evidence="3" id="KW-1185">Reference proteome</keyword>
<feature type="transmembrane region" description="Helical" evidence="1">
    <location>
        <begin position="12"/>
        <end position="30"/>
    </location>
</feature>
<dbReference type="AlphaFoldDB" id="A0A4Y6V050"/>
<dbReference type="Proteomes" id="UP000316968">
    <property type="component" value="Chromosome"/>
</dbReference>
<gene>
    <name evidence="2" type="ORF">FFV09_22620</name>
</gene>
<keyword evidence="1" id="KW-1133">Transmembrane helix</keyword>
<dbReference type="KEGG" id="saca:FFV09_22620"/>
<keyword evidence="1" id="KW-0472">Membrane</keyword>
<protein>
    <submittedName>
        <fullName evidence="2">ABC transporter permease</fullName>
    </submittedName>
</protein>
<evidence type="ECO:0000313" key="3">
    <source>
        <dbReference type="Proteomes" id="UP000316968"/>
    </source>
</evidence>
<dbReference type="OrthoDB" id="2081843at2"/>
<keyword evidence="1" id="KW-0812">Transmembrane</keyword>
<evidence type="ECO:0000313" key="2">
    <source>
        <dbReference type="EMBL" id="QDH23412.1"/>
    </source>
</evidence>
<proteinExistence type="predicted"/>
<organism evidence="2 3">
    <name type="scientific">Saccharibacillus brassicae</name>
    <dbReference type="NCBI Taxonomy" id="2583377"/>
    <lineage>
        <taxon>Bacteria</taxon>
        <taxon>Bacillati</taxon>
        <taxon>Bacillota</taxon>
        <taxon>Bacilli</taxon>
        <taxon>Bacillales</taxon>
        <taxon>Paenibacillaceae</taxon>
        <taxon>Saccharibacillus</taxon>
    </lineage>
</organism>
<dbReference type="RefSeq" id="WP_141449949.1">
    <property type="nucleotide sequence ID" value="NZ_CP041217.1"/>
</dbReference>
<sequence>MGSNATSGLKLAAGIFLTLALITTVVVIFISSQDAAKEGQTQFSTIQTQLSQTRFNIYENTTLSGSQVMNAVRQYNNDEQFGVYVLTGKGGATYYGSQFNQTTGVITGETKNKALSPALNEADNNFINPSGKFKSSIVRDANNMVRGIVFTQAK</sequence>